<gene>
    <name evidence="4" type="ORF">SCF082_LOCUS30321</name>
</gene>
<feature type="domain" description="SnoaL-like" evidence="2">
    <location>
        <begin position="217"/>
        <end position="325"/>
    </location>
</feature>
<name>A0ABP0MXN6_9DINO</name>
<reference evidence="4 5" key="1">
    <citation type="submission" date="2024-02" db="EMBL/GenBank/DDBJ databases">
        <authorList>
            <person name="Chen Y."/>
            <person name="Shah S."/>
            <person name="Dougan E. K."/>
            <person name="Thang M."/>
            <person name="Chan C."/>
        </authorList>
    </citation>
    <scope>NUCLEOTIDE SEQUENCE [LARGE SCALE GENOMIC DNA]</scope>
</reference>
<comment type="caution">
    <text evidence="4">The sequence shown here is derived from an EMBL/GenBank/DDBJ whole genome shotgun (WGS) entry which is preliminary data.</text>
</comment>
<evidence type="ECO:0000313" key="4">
    <source>
        <dbReference type="EMBL" id="CAK9056216.1"/>
    </source>
</evidence>
<dbReference type="Pfam" id="PF13577">
    <property type="entry name" value="SnoaL_4"/>
    <property type="match status" value="1"/>
</dbReference>
<keyword evidence="5" id="KW-1185">Reference proteome</keyword>
<feature type="non-terminal residue" evidence="4">
    <location>
        <position position="479"/>
    </location>
</feature>
<dbReference type="InterPro" id="IPR032710">
    <property type="entry name" value="NTF2-like_dom_sf"/>
</dbReference>
<dbReference type="InterPro" id="IPR037401">
    <property type="entry name" value="SnoaL-like"/>
</dbReference>
<dbReference type="Pfam" id="PF12680">
    <property type="entry name" value="SnoaL_2"/>
    <property type="match status" value="1"/>
</dbReference>
<sequence length="479" mass="52849">AAVIPQGITAFAERMGAHARVLWLDDITQFEFYDQPVPVTTAADAVAEHFRESFHEQQDVAAVTTVVEGVATLADLGRFDALASLYADEIMVDYSSLTGEPANTVTSADLMRSWAGFLPGFDLTRHSLSGIHVSIDGDSAVATAGFTADHFIGELFWQARGDYRYELRRDGRDWKIVGHTMNLRGEDGTRDALAIAPARAAERPGAVLVRDAAAGAVRAFLESLESKDMNAFANVWADNAVQEMPFAPEGFPKDVRGKNGILAHYQAWPAVSGDAEFTENLRFYPMQDPEWVFATFTGHVDIIPTGRLYEQTYGGLFHVVDGKIVLFREYFNPGFPHRSFHAGPYGVGMPAQIVRRSPFEGSIRPGRVPLFTLRSRPSLPFPHPWNYREPLRVLSTFYHGAEAEPDHGARHNRYLDMPGFAPVLVSRDPGVIEAISKSTGDKPGQFDRDTMPTSGIARATGDKTLLYANGATWRAQKQM</sequence>
<dbReference type="Gene3D" id="3.10.450.50">
    <property type="match status" value="2"/>
</dbReference>
<feature type="non-terminal residue" evidence="4">
    <location>
        <position position="1"/>
    </location>
</feature>
<evidence type="ECO:0000259" key="3">
    <source>
        <dbReference type="Pfam" id="PF13577"/>
    </source>
</evidence>
<accession>A0ABP0MXN6</accession>
<dbReference type="EMBL" id="CAXAMM010024968">
    <property type="protein sequence ID" value="CAK9056216.1"/>
    <property type="molecule type" value="Genomic_DNA"/>
</dbReference>
<protein>
    <submittedName>
        <fullName evidence="4">Uncharacterized protein YesE</fullName>
    </submittedName>
</protein>
<proteinExistence type="predicted"/>
<dbReference type="CDD" id="cd00531">
    <property type="entry name" value="NTF2_like"/>
    <property type="match status" value="1"/>
</dbReference>
<evidence type="ECO:0000313" key="5">
    <source>
        <dbReference type="Proteomes" id="UP001642464"/>
    </source>
</evidence>
<feature type="domain" description="SnoaL-like" evidence="3">
    <location>
        <begin position="58"/>
        <end position="177"/>
    </location>
</feature>
<organism evidence="4 5">
    <name type="scientific">Durusdinium trenchii</name>
    <dbReference type="NCBI Taxonomy" id="1381693"/>
    <lineage>
        <taxon>Eukaryota</taxon>
        <taxon>Sar</taxon>
        <taxon>Alveolata</taxon>
        <taxon>Dinophyceae</taxon>
        <taxon>Suessiales</taxon>
        <taxon>Symbiodiniaceae</taxon>
        <taxon>Durusdinium</taxon>
    </lineage>
</organism>
<evidence type="ECO:0000259" key="2">
    <source>
        <dbReference type="Pfam" id="PF12680"/>
    </source>
</evidence>
<dbReference type="Proteomes" id="UP001642464">
    <property type="component" value="Unassembled WGS sequence"/>
</dbReference>
<evidence type="ECO:0000256" key="1">
    <source>
        <dbReference type="SAM" id="MobiDB-lite"/>
    </source>
</evidence>
<feature type="region of interest" description="Disordered" evidence="1">
    <location>
        <begin position="436"/>
        <end position="455"/>
    </location>
</feature>
<dbReference type="SUPFAM" id="SSF54427">
    <property type="entry name" value="NTF2-like"/>
    <property type="match status" value="2"/>
</dbReference>